<protein>
    <submittedName>
        <fullName evidence="6">Cholinesterase,Putative inactive carboxylesterase 4</fullName>
    </submittedName>
</protein>
<dbReference type="InterPro" id="IPR036179">
    <property type="entry name" value="Ig-like_dom_sf"/>
</dbReference>
<dbReference type="EMBL" id="CACVKT020009374">
    <property type="protein sequence ID" value="CAC5421777.1"/>
    <property type="molecule type" value="Genomic_DNA"/>
</dbReference>
<dbReference type="PROSITE" id="PS00122">
    <property type="entry name" value="CARBOXYLESTERASE_B_1"/>
    <property type="match status" value="1"/>
</dbReference>
<dbReference type="Pfam" id="PF08205">
    <property type="entry name" value="C2-set_2"/>
    <property type="match status" value="1"/>
</dbReference>
<evidence type="ECO:0000256" key="2">
    <source>
        <dbReference type="ARBA" id="ARBA00022801"/>
    </source>
</evidence>
<dbReference type="PANTHER" id="PTHR11559">
    <property type="entry name" value="CARBOXYLESTERASE"/>
    <property type="match status" value="1"/>
</dbReference>
<dbReference type="SMART" id="SM00060">
    <property type="entry name" value="FN3"/>
    <property type="match status" value="1"/>
</dbReference>
<dbReference type="AlphaFoldDB" id="A0A6J8EN19"/>
<dbReference type="PROSITE" id="PS00941">
    <property type="entry name" value="CARBOXYLESTERASE_B_2"/>
    <property type="match status" value="1"/>
</dbReference>
<dbReference type="CDD" id="cd00063">
    <property type="entry name" value="FN3"/>
    <property type="match status" value="1"/>
</dbReference>
<dbReference type="InterPro" id="IPR007110">
    <property type="entry name" value="Ig-like_dom"/>
</dbReference>
<dbReference type="InterPro" id="IPR019826">
    <property type="entry name" value="Carboxylesterase_B_AS"/>
</dbReference>
<proteinExistence type="inferred from homology"/>
<dbReference type="PROSITE" id="PS50835">
    <property type="entry name" value="IG_LIKE"/>
    <property type="match status" value="1"/>
</dbReference>
<keyword evidence="3" id="KW-1015">Disulfide bond</keyword>
<evidence type="ECO:0000256" key="1">
    <source>
        <dbReference type="ARBA" id="ARBA00005964"/>
    </source>
</evidence>
<dbReference type="InterPro" id="IPR036116">
    <property type="entry name" value="FN3_sf"/>
</dbReference>
<dbReference type="SUPFAM" id="SSF48726">
    <property type="entry name" value="Immunoglobulin"/>
    <property type="match status" value="1"/>
</dbReference>
<evidence type="ECO:0000256" key="3">
    <source>
        <dbReference type="ARBA" id="ARBA00023157"/>
    </source>
</evidence>
<dbReference type="InterPro" id="IPR013783">
    <property type="entry name" value="Ig-like_fold"/>
</dbReference>
<organism evidence="6 7">
    <name type="scientific">Mytilus coruscus</name>
    <name type="common">Sea mussel</name>
    <dbReference type="NCBI Taxonomy" id="42192"/>
    <lineage>
        <taxon>Eukaryota</taxon>
        <taxon>Metazoa</taxon>
        <taxon>Spiralia</taxon>
        <taxon>Lophotrochozoa</taxon>
        <taxon>Mollusca</taxon>
        <taxon>Bivalvia</taxon>
        <taxon>Autobranchia</taxon>
        <taxon>Pteriomorphia</taxon>
        <taxon>Mytilida</taxon>
        <taxon>Mytiloidea</taxon>
        <taxon>Mytilidae</taxon>
        <taxon>Mytilinae</taxon>
        <taxon>Mytilus</taxon>
    </lineage>
</organism>
<feature type="domain" description="Fibronectin type-III" evidence="5">
    <location>
        <begin position="488"/>
        <end position="586"/>
    </location>
</feature>
<reference evidence="6 7" key="1">
    <citation type="submission" date="2020-06" db="EMBL/GenBank/DDBJ databases">
        <authorList>
            <person name="Li R."/>
            <person name="Bekaert M."/>
        </authorList>
    </citation>
    <scope>NUCLEOTIDE SEQUENCE [LARGE SCALE GENOMIC DNA]</scope>
    <source>
        <strain evidence="7">wild</strain>
    </source>
</reference>
<dbReference type="InterPro" id="IPR050309">
    <property type="entry name" value="Type-B_Carboxylest/Lipase"/>
</dbReference>
<dbReference type="SUPFAM" id="SSF53474">
    <property type="entry name" value="alpha/beta-Hydrolases"/>
    <property type="match status" value="1"/>
</dbReference>
<sequence>MCAFTVIVFEFSVKRTIAQTIRLSPGSTVSVLVNTPVTFACTTTYSMRFLFIRDSTKLAGTTAVTLGNINGVCSTLSLDSDYIVNCDSVIGPYNFTIKTVTSQYKNSNITCTVQYGSSTSKDIASAITTILVKDTYDYILVDFQLTTSSIRATAGVKFSFICTTDQTFVVFNKDGRLYCVINGVQDGNCKLDSSCPSNNIYSCNITTGTYSFTIPGTFVTDSLHKSKWTCQSPFGIGNPSSEFEMYVRIPVKTITITPTGNNDQLNVVEGQTQTFACTTDSCRPAAWVQWYIGNQNITTQSETQSSEQDGNTFISSSTLTYTWKIADHNLSLYCETVNFEEADTKASGKILIYIQSNFTLTGSNHFIISNQPYTLNCSSHITPRGDAAYLYKDNISIINIRYVPSTSTCYGIPQDGKPVFQCNDTCSCSEDARIFTWTYSATVTNQRVTFKCGMDFGTNLSNITYRELTVERSFDVTTVNTPSVPTQKPDPPTNVSVVCKETSMIVFWRPGLNGGYTQLFKVMILNNQTNQTTSSPFISDQGEAEIMEVTFESLSSKTLYIVSMQAINKLGTVELDEDVNCTTLSAPKNGQSDVISAAGIGAGIGSAVIILVLTSLVVFFYKKKINENKERNSMYQATQNSSEDVVSTEKHIYNELQHVGNDSSILDHISSETSTYYNECGIITNIDTEHYQNINRHNEDANSIQFGNESLILFVIPYVPEHSFTEHTIETALLETSLGSIKGIKGVFADTGDTLYEFRGIPFGKPPIGSLRFKKPVPFGIWEDILDATAFRSACPQNIPDFMPELSRPTTSEDCLFLNVYVPQSLDKSNNFSVMIWIHGGGFEVGFGNEDDLSRMAIEGDVIMVSFNYRLGIFGFLAIDHPAARGNYALWDQKLALQWVHDNIEMFGGNPNSVTIFGESAGGYSVSLQSLIFTNKDLFHRAIAQSGVHSKILMRKQDEVKEYTNQLSKKSSCSLEDEYKFVDCLREKTVEELLEIADFYSSVTKDKLEKHIFFKSHSYPVVDGELFTEDPIVSLEDKTSAVSQFFGSLDFISGTTSNEGSLLYMITFPEMQEFYSFNVTEGVPHRVTCEAIIAPYVETYLKSDDGVKERMCNFYKTDASTKEQSLRATELLADVMFTYPSIKMLEFHAALNNGKSYQYLFSKTSPDPFGGPPPEWFEGSGHGDELIWLFKVGDHEVSDDEKQFSRKFIQYWTSFAKSSRPIGGPGSMFWIPFDLSGRMYLNFDIPTVLQSFYKMETSELWSDIYTQIEIDNNREGHDEL</sequence>
<dbReference type="SUPFAM" id="SSF49265">
    <property type="entry name" value="Fibronectin type III"/>
    <property type="match status" value="1"/>
</dbReference>
<gene>
    <name evidence="6" type="ORF">MCOR_53867</name>
</gene>
<dbReference type="Pfam" id="PF00135">
    <property type="entry name" value="COesterase"/>
    <property type="match status" value="1"/>
</dbReference>
<feature type="domain" description="Ig-like" evidence="4">
    <location>
        <begin position="250"/>
        <end position="351"/>
    </location>
</feature>
<dbReference type="InterPro" id="IPR002018">
    <property type="entry name" value="CarbesteraseB"/>
</dbReference>
<evidence type="ECO:0000259" key="4">
    <source>
        <dbReference type="PROSITE" id="PS50835"/>
    </source>
</evidence>
<dbReference type="InterPro" id="IPR003961">
    <property type="entry name" value="FN3_dom"/>
</dbReference>
<dbReference type="GO" id="GO:0016787">
    <property type="term" value="F:hydrolase activity"/>
    <property type="evidence" value="ECO:0007669"/>
    <property type="project" value="UniProtKB-KW"/>
</dbReference>
<keyword evidence="7" id="KW-1185">Reference proteome</keyword>
<keyword evidence="2" id="KW-0378">Hydrolase</keyword>
<name>A0A6J8EN19_MYTCO</name>
<dbReference type="PROSITE" id="PS50853">
    <property type="entry name" value="FN3"/>
    <property type="match status" value="1"/>
</dbReference>
<evidence type="ECO:0000313" key="6">
    <source>
        <dbReference type="EMBL" id="CAC5421777.1"/>
    </source>
</evidence>
<dbReference type="InterPro" id="IPR013162">
    <property type="entry name" value="CD80_C2-set"/>
</dbReference>
<evidence type="ECO:0000259" key="5">
    <source>
        <dbReference type="PROSITE" id="PS50853"/>
    </source>
</evidence>
<dbReference type="Gene3D" id="3.40.50.1820">
    <property type="entry name" value="alpha/beta hydrolase"/>
    <property type="match status" value="1"/>
</dbReference>
<accession>A0A6J8EN19</accession>
<dbReference type="OrthoDB" id="408631at2759"/>
<dbReference type="InterPro" id="IPR029058">
    <property type="entry name" value="AB_hydrolase_fold"/>
</dbReference>
<evidence type="ECO:0000313" key="7">
    <source>
        <dbReference type="Proteomes" id="UP000507470"/>
    </source>
</evidence>
<dbReference type="Gene3D" id="2.60.40.10">
    <property type="entry name" value="Immunoglobulins"/>
    <property type="match status" value="2"/>
</dbReference>
<dbReference type="InterPro" id="IPR019819">
    <property type="entry name" value="Carboxylesterase_B_CS"/>
</dbReference>
<dbReference type="Proteomes" id="UP000507470">
    <property type="component" value="Unassembled WGS sequence"/>
</dbReference>
<comment type="similarity">
    <text evidence="1">Belongs to the type-B carboxylesterase/lipase family.</text>
</comment>